<proteinExistence type="predicted"/>
<dbReference type="EMBL" id="OC944205">
    <property type="protein sequence ID" value="CAD7662790.1"/>
    <property type="molecule type" value="Genomic_DNA"/>
</dbReference>
<protein>
    <submittedName>
        <fullName evidence="1">Uncharacterized protein</fullName>
    </submittedName>
</protein>
<dbReference type="AlphaFoldDB" id="A0A7R9MPF9"/>
<reference evidence="1" key="1">
    <citation type="submission" date="2020-11" db="EMBL/GenBank/DDBJ databases">
        <authorList>
            <person name="Tran Van P."/>
        </authorList>
    </citation>
    <scope>NUCLEOTIDE SEQUENCE</scope>
</reference>
<gene>
    <name evidence="1" type="ORF">ONB1V03_LOCUS19350</name>
</gene>
<sequence length="102" mass="11660">MNTKDEYESASRSSEYVREGALEEGPRALRFGDFAPTVDSTPIHALIGCQSRLHHHSTSHSIEGVGDYTRYCRHCLCDHPRDHERSVLRVRKHTLRGVEESK</sequence>
<keyword evidence="2" id="KW-1185">Reference proteome</keyword>
<feature type="non-terminal residue" evidence="1">
    <location>
        <position position="1"/>
    </location>
</feature>
<dbReference type="Proteomes" id="UP000728032">
    <property type="component" value="Unassembled WGS sequence"/>
</dbReference>
<evidence type="ECO:0000313" key="1">
    <source>
        <dbReference type="EMBL" id="CAD7662790.1"/>
    </source>
</evidence>
<dbReference type="EMBL" id="CAJPVJ010029380">
    <property type="protein sequence ID" value="CAG2179927.1"/>
    <property type="molecule type" value="Genomic_DNA"/>
</dbReference>
<accession>A0A7R9MPF9</accession>
<evidence type="ECO:0000313" key="2">
    <source>
        <dbReference type="Proteomes" id="UP000728032"/>
    </source>
</evidence>
<name>A0A7R9MPF9_9ACAR</name>
<organism evidence="1">
    <name type="scientific">Oppiella nova</name>
    <dbReference type="NCBI Taxonomy" id="334625"/>
    <lineage>
        <taxon>Eukaryota</taxon>
        <taxon>Metazoa</taxon>
        <taxon>Ecdysozoa</taxon>
        <taxon>Arthropoda</taxon>
        <taxon>Chelicerata</taxon>
        <taxon>Arachnida</taxon>
        <taxon>Acari</taxon>
        <taxon>Acariformes</taxon>
        <taxon>Sarcoptiformes</taxon>
        <taxon>Oribatida</taxon>
        <taxon>Brachypylina</taxon>
        <taxon>Oppioidea</taxon>
        <taxon>Oppiidae</taxon>
        <taxon>Oppiella</taxon>
    </lineage>
</organism>
<dbReference type="OrthoDB" id="8033318at2759"/>